<dbReference type="Proteomes" id="UP000051645">
    <property type="component" value="Unassembled WGS sequence"/>
</dbReference>
<accession>A0A0R2FWQ2</accession>
<dbReference type="Proteomes" id="UP000051751">
    <property type="component" value="Unassembled WGS sequence"/>
</dbReference>
<dbReference type="AlphaFoldDB" id="A0A0R2FWQ2"/>
<dbReference type="RefSeq" id="WP_057768879.1">
    <property type="nucleotide sequence ID" value="NZ_JQAT01000002.1"/>
</dbReference>
<sequence>MSQDIISYTQLQADYNETIPAPLRLPDSVQEGIHVYNHFEPIQLSLVVTNGKVEKIILQSTLVDTNSYYQILANLSRVLKLDYEPIEKSAEQAATLEKDNSVTVNDLEIINDVPAVNHIITTIQKA</sequence>
<name>A0A0R2FWQ2_9LACO</name>
<keyword evidence="3" id="KW-1185">Reference proteome</keyword>
<proteinExistence type="predicted"/>
<evidence type="ECO:0000313" key="3">
    <source>
        <dbReference type="Proteomes" id="UP000051645"/>
    </source>
</evidence>
<dbReference type="PATRIC" id="fig|81857.3.peg.1193"/>
<evidence type="ECO:0000313" key="2">
    <source>
        <dbReference type="EMBL" id="KRN32616.1"/>
    </source>
</evidence>
<protein>
    <submittedName>
        <fullName evidence="2">Uncharacterized protein</fullName>
    </submittedName>
</protein>
<evidence type="ECO:0000313" key="1">
    <source>
        <dbReference type="EMBL" id="KRN28974.1"/>
    </source>
</evidence>
<comment type="caution">
    <text evidence="2">The sequence shown here is derived from an EMBL/GenBank/DDBJ whole genome shotgun (WGS) entry which is preliminary data.</text>
</comment>
<dbReference type="EMBL" id="JQAZ01000002">
    <property type="protein sequence ID" value="KRN32616.1"/>
    <property type="molecule type" value="Genomic_DNA"/>
</dbReference>
<gene>
    <name evidence="1" type="ORF">IV38_GL001187</name>
    <name evidence="2" type="ORF">IV40_GL000666</name>
</gene>
<dbReference type="EMBL" id="JQAT01000002">
    <property type="protein sequence ID" value="KRN28974.1"/>
    <property type="molecule type" value="Genomic_DNA"/>
</dbReference>
<reference evidence="3 4" key="1">
    <citation type="journal article" date="2015" name="Genome Announc.">
        <title>Expanding the biotechnology potential of lactobacilli through comparative genomics of 213 strains and associated genera.</title>
        <authorList>
            <person name="Sun Z."/>
            <person name="Harris H.M."/>
            <person name="McCann A."/>
            <person name="Guo C."/>
            <person name="Argimon S."/>
            <person name="Zhang W."/>
            <person name="Yang X."/>
            <person name="Jeffery I.B."/>
            <person name="Cooney J.C."/>
            <person name="Kagawa T.F."/>
            <person name="Liu W."/>
            <person name="Song Y."/>
            <person name="Salvetti E."/>
            <person name="Wrobel A."/>
            <person name="Rasinkangas P."/>
            <person name="Parkhill J."/>
            <person name="Rea M.C."/>
            <person name="O'Sullivan O."/>
            <person name="Ritari J."/>
            <person name="Douillard F.P."/>
            <person name="Paul Ross R."/>
            <person name="Yang R."/>
            <person name="Briner A.E."/>
            <person name="Felis G.E."/>
            <person name="de Vos W.M."/>
            <person name="Barrangou R."/>
            <person name="Klaenhammer T.R."/>
            <person name="Caufield P.W."/>
            <person name="Cui Y."/>
            <person name="Zhang H."/>
            <person name="O'Toole P.W."/>
        </authorList>
    </citation>
    <scope>NUCLEOTIDE SEQUENCE [LARGE SCALE GENOMIC DNA]</scope>
    <source>
        <strain evidence="1 4">ATCC BAA-66</strain>
        <strain evidence="2 3">DSM 13344</strain>
    </source>
</reference>
<evidence type="ECO:0000313" key="4">
    <source>
        <dbReference type="Proteomes" id="UP000051751"/>
    </source>
</evidence>
<organism evidence="2 3">
    <name type="scientific">Lactobacillus selangorensis</name>
    <dbReference type="NCBI Taxonomy" id="81857"/>
    <lineage>
        <taxon>Bacteria</taxon>
        <taxon>Bacillati</taxon>
        <taxon>Bacillota</taxon>
        <taxon>Bacilli</taxon>
        <taxon>Lactobacillales</taxon>
        <taxon>Lactobacillaceae</taxon>
        <taxon>Lactobacillus</taxon>
    </lineage>
</organism>